<feature type="compositionally biased region" description="Polar residues" evidence="1">
    <location>
        <begin position="39"/>
        <end position="48"/>
    </location>
</feature>
<keyword evidence="3" id="KW-1185">Reference proteome</keyword>
<sequence length="116" mass="12937">MALTEAGEDARGLRAELFSLAQVSTPGLCERKSKRQRQKQNLTNSNMRQRAGHLAAARSLQPQCGNNGHERKREGERNREREVGKDCREREREVQEVAEGVQGSIQPAGPGNAFRV</sequence>
<evidence type="ECO:0000313" key="3">
    <source>
        <dbReference type="Proteomes" id="UP001178508"/>
    </source>
</evidence>
<accession>A0AAV1GY52</accession>
<feature type="region of interest" description="Disordered" evidence="1">
    <location>
        <begin position="28"/>
        <end position="116"/>
    </location>
</feature>
<gene>
    <name evidence="2" type="ORF">XNOV1_A029409</name>
</gene>
<evidence type="ECO:0000256" key="1">
    <source>
        <dbReference type="SAM" id="MobiDB-lite"/>
    </source>
</evidence>
<feature type="compositionally biased region" description="Basic and acidic residues" evidence="1">
    <location>
        <begin position="68"/>
        <end position="95"/>
    </location>
</feature>
<protein>
    <submittedName>
        <fullName evidence="2">Uncharacterized protein</fullName>
    </submittedName>
</protein>
<dbReference type="Proteomes" id="UP001178508">
    <property type="component" value="Chromosome 17"/>
</dbReference>
<reference evidence="2" key="1">
    <citation type="submission" date="2023-08" db="EMBL/GenBank/DDBJ databases">
        <authorList>
            <person name="Alioto T."/>
            <person name="Alioto T."/>
            <person name="Gomez Garrido J."/>
        </authorList>
    </citation>
    <scope>NUCLEOTIDE SEQUENCE</scope>
</reference>
<dbReference type="EMBL" id="OY660880">
    <property type="protein sequence ID" value="CAJ1078029.1"/>
    <property type="molecule type" value="Genomic_DNA"/>
</dbReference>
<proteinExistence type="predicted"/>
<evidence type="ECO:0000313" key="2">
    <source>
        <dbReference type="EMBL" id="CAJ1078029.1"/>
    </source>
</evidence>
<name>A0AAV1GY52_XYRNO</name>
<dbReference type="AlphaFoldDB" id="A0AAV1GY52"/>
<organism evidence="2 3">
    <name type="scientific">Xyrichtys novacula</name>
    <name type="common">Pearly razorfish</name>
    <name type="synonym">Hemipteronotus novacula</name>
    <dbReference type="NCBI Taxonomy" id="13765"/>
    <lineage>
        <taxon>Eukaryota</taxon>
        <taxon>Metazoa</taxon>
        <taxon>Chordata</taxon>
        <taxon>Craniata</taxon>
        <taxon>Vertebrata</taxon>
        <taxon>Euteleostomi</taxon>
        <taxon>Actinopterygii</taxon>
        <taxon>Neopterygii</taxon>
        <taxon>Teleostei</taxon>
        <taxon>Neoteleostei</taxon>
        <taxon>Acanthomorphata</taxon>
        <taxon>Eupercaria</taxon>
        <taxon>Labriformes</taxon>
        <taxon>Labridae</taxon>
        <taxon>Xyrichtys</taxon>
    </lineage>
</organism>